<organism evidence="10 11">
    <name type="scientific">Proteiniclasticum ruminis</name>
    <dbReference type="NCBI Taxonomy" id="398199"/>
    <lineage>
        <taxon>Bacteria</taxon>
        <taxon>Bacillati</taxon>
        <taxon>Bacillota</taxon>
        <taxon>Clostridia</taxon>
        <taxon>Eubacteriales</taxon>
        <taxon>Clostridiaceae</taxon>
        <taxon>Proteiniclasticum</taxon>
    </lineage>
</organism>
<evidence type="ECO:0000256" key="3">
    <source>
        <dbReference type="ARBA" id="ARBA00010281"/>
    </source>
</evidence>
<keyword evidence="6 7" id="KW-0320">Glycogen biosynthesis</keyword>
<accession>A0A1G8NEZ6</accession>
<evidence type="ECO:0000259" key="8">
    <source>
        <dbReference type="Pfam" id="PF00534"/>
    </source>
</evidence>
<dbReference type="CDD" id="cd03791">
    <property type="entry name" value="GT5_Glycogen_synthase_DULL1-like"/>
    <property type="match status" value="1"/>
</dbReference>
<dbReference type="HAMAP" id="MF_00484">
    <property type="entry name" value="Glycogen_synth"/>
    <property type="match status" value="1"/>
</dbReference>
<dbReference type="GO" id="GO:0009011">
    <property type="term" value="F:alpha-1,4-glucan glucosyltransferase (ADP-glucose donor) activity"/>
    <property type="evidence" value="ECO:0007669"/>
    <property type="project" value="UniProtKB-UniRule"/>
</dbReference>
<reference evidence="10 11" key="1">
    <citation type="submission" date="2016-10" db="EMBL/GenBank/DDBJ databases">
        <authorList>
            <person name="de Groot N.N."/>
        </authorList>
    </citation>
    <scope>NUCLEOTIDE SEQUENCE [LARGE SCALE GENOMIC DNA]</scope>
    <source>
        <strain evidence="10 11">CGMCC 1.5058</strain>
    </source>
</reference>
<evidence type="ECO:0000256" key="4">
    <source>
        <dbReference type="ARBA" id="ARBA00022676"/>
    </source>
</evidence>
<dbReference type="AlphaFoldDB" id="A0A1G8NEZ6"/>
<dbReference type="NCBIfam" id="NF001898">
    <property type="entry name" value="PRK00654.1-1"/>
    <property type="match status" value="1"/>
</dbReference>
<comment type="catalytic activity">
    <reaction evidence="1 7">
        <text>[(1-&gt;4)-alpha-D-glucosyl](n) + ADP-alpha-D-glucose = [(1-&gt;4)-alpha-D-glucosyl](n+1) + ADP + H(+)</text>
        <dbReference type="Rhea" id="RHEA:18189"/>
        <dbReference type="Rhea" id="RHEA-COMP:9584"/>
        <dbReference type="Rhea" id="RHEA-COMP:9587"/>
        <dbReference type="ChEBI" id="CHEBI:15378"/>
        <dbReference type="ChEBI" id="CHEBI:15444"/>
        <dbReference type="ChEBI" id="CHEBI:57498"/>
        <dbReference type="ChEBI" id="CHEBI:456216"/>
        <dbReference type="EC" id="2.4.1.21"/>
    </reaction>
</comment>
<keyword evidence="4 7" id="KW-0328">Glycosyltransferase</keyword>
<evidence type="ECO:0000256" key="6">
    <source>
        <dbReference type="ARBA" id="ARBA00023056"/>
    </source>
</evidence>
<evidence type="ECO:0000256" key="2">
    <source>
        <dbReference type="ARBA" id="ARBA00002764"/>
    </source>
</evidence>
<dbReference type="GO" id="GO:0005978">
    <property type="term" value="P:glycogen biosynthetic process"/>
    <property type="evidence" value="ECO:0007669"/>
    <property type="project" value="UniProtKB-UniRule"/>
</dbReference>
<evidence type="ECO:0000313" key="10">
    <source>
        <dbReference type="EMBL" id="SDI78735.1"/>
    </source>
</evidence>
<feature type="domain" description="Starch synthase catalytic" evidence="9">
    <location>
        <begin position="2"/>
        <end position="236"/>
    </location>
</feature>
<feature type="domain" description="Glycosyl transferase family 1" evidence="8">
    <location>
        <begin position="289"/>
        <end position="443"/>
    </location>
</feature>
<evidence type="ECO:0000259" key="9">
    <source>
        <dbReference type="Pfam" id="PF08323"/>
    </source>
</evidence>
<gene>
    <name evidence="7" type="primary">glgA</name>
    <name evidence="10" type="ORF">SAMN05421804_104184</name>
</gene>
<dbReference type="PANTHER" id="PTHR45825">
    <property type="entry name" value="GRANULE-BOUND STARCH SYNTHASE 1, CHLOROPLASTIC/AMYLOPLASTIC"/>
    <property type="match status" value="1"/>
</dbReference>
<dbReference type="Pfam" id="PF00534">
    <property type="entry name" value="Glycos_transf_1"/>
    <property type="match status" value="1"/>
</dbReference>
<keyword evidence="5 7" id="KW-0808">Transferase</keyword>
<evidence type="ECO:0000313" key="11">
    <source>
        <dbReference type="Proteomes" id="UP000183255"/>
    </source>
</evidence>
<comment type="function">
    <text evidence="2 7">Synthesizes alpha-1,4-glucan chains using ADP-glucose.</text>
</comment>
<comment type="similarity">
    <text evidence="3 7">Belongs to the glycosyltransferase 1 family. Bacterial/plant glycogen synthase subfamily.</text>
</comment>
<dbReference type="Proteomes" id="UP000183255">
    <property type="component" value="Unassembled WGS sequence"/>
</dbReference>
<dbReference type="EC" id="2.4.1.21" evidence="7"/>
<dbReference type="EMBL" id="FNDZ01000004">
    <property type="protein sequence ID" value="SDI78735.1"/>
    <property type="molecule type" value="Genomic_DNA"/>
</dbReference>
<evidence type="ECO:0000256" key="7">
    <source>
        <dbReference type="HAMAP-Rule" id="MF_00484"/>
    </source>
</evidence>
<dbReference type="InterPro" id="IPR013534">
    <property type="entry name" value="Starch_synth_cat_dom"/>
</dbReference>
<dbReference type="RefSeq" id="WP_031575939.1">
    <property type="nucleotide sequence ID" value="NZ_FNDZ01000004.1"/>
</dbReference>
<dbReference type="PANTHER" id="PTHR45825:SF11">
    <property type="entry name" value="ALPHA AMYLASE DOMAIN-CONTAINING PROTEIN"/>
    <property type="match status" value="1"/>
</dbReference>
<dbReference type="UniPathway" id="UPA00164"/>
<dbReference type="Pfam" id="PF08323">
    <property type="entry name" value="Glyco_transf_5"/>
    <property type="match status" value="1"/>
</dbReference>
<proteinExistence type="inferred from homology"/>
<dbReference type="InterPro" id="IPR011835">
    <property type="entry name" value="GS/SS"/>
</dbReference>
<protein>
    <recommendedName>
        <fullName evidence="7">Glycogen synthase</fullName>
        <ecNumber evidence="7">2.4.1.21</ecNumber>
    </recommendedName>
    <alternativeName>
        <fullName evidence="7">Starch [bacterial glycogen] synthase</fullName>
    </alternativeName>
</protein>
<dbReference type="NCBIfam" id="TIGR02095">
    <property type="entry name" value="glgA"/>
    <property type="match status" value="1"/>
</dbReference>
<evidence type="ECO:0000256" key="5">
    <source>
        <dbReference type="ARBA" id="ARBA00022679"/>
    </source>
</evidence>
<dbReference type="InterPro" id="IPR001296">
    <property type="entry name" value="Glyco_trans_1"/>
</dbReference>
<evidence type="ECO:0000256" key="1">
    <source>
        <dbReference type="ARBA" id="ARBA00001478"/>
    </source>
</evidence>
<comment type="pathway">
    <text evidence="7">Glycan biosynthesis; glycogen biosynthesis.</text>
</comment>
<dbReference type="Gene3D" id="3.40.50.2000">
    <property type="entry name" value="Glycogen Phosphorylase B"/>
    <property type="match status" value="2"/>
</dbReference>
<dbReference type="SUPFAM" id="SSF53756">
    <property type="entry name" value="UDP-Glycosyltransferase/glycogen phosphorylase"/>
    <property type="match status" value="1"/>
</dbReference>
<sequence>MKILFATSECYPFLKTGGLADVAYALPKELVKMGEDCRVIMPNYGTIKKEFSDKMEHLFETTVRVGWREQYLGVKYLKYEGIEYYFLDNMYYFHRETPYGYFDDGERFSFFSQAILEILTRIDFVPDVLHANDWHTAVIPVLLRTKYRWEKAFEKVKTVLTIHNLRFQGVYPPDVLGNLLGLGNELLQDFCFEYYGNVNYLKGGINYADLVTTVSPTYADEIKTEYFGEGLHGVMQKVSYKLKGILNGIDYDINDPSNDPNIPHGFTSAELQGKIQNKLDLQKELGLEVREDVPLFGIISRLTDQKGFDLIAERIEELLQNDLQLVVLGTGERRYEDMFRYFSFKYPHKVSANITYNGTLAQKIYAATDFFLMPSQFEPCGLSQLMALRYGSVPIVRETGGLKDTVIPYNKFTGEGIGFTFSNYDSYDMLQAVYRALEAYQDKNSFNDIITQGMGMDYSWTSSALLYRQLFEDILKQ</sequence>
<dbReference type="GO" id="GO:0004373">
    <property type="term" value="F:alpha-1,4-glucan glucosyltransferase (UDP-glucose donor) activity"/>
    <property type="evidence" value="ECO:0007669"/>
    <property type="project" value="InterPro"/>
</dbReference>
<name>A0A1G8NEZ6_9CLOT</name>
<feature type="binding site" evidence="7">
    <location>
        <position position="15"/>
    </location>
    <ligand>
        <name>ADP-alpha-D-glucose</name>
        <dbReference type="ChEBI" id="CHEBI:57498"/>
    </ligand>
</feature>